<evidence type="ECO:0000256" key="1">
    <source>
        <dbReference type="SAM" id="MobiDB-lite"/>
    </source>
</evidence>
<dbReference type="EMBL" id="LAYC01000003">
    <property type="protein sequence ID" value="KYK54678.1"/>
    <property type="molecule type" value="Genomic_DNA"/>
</dbReference>
<feature type="domain" description="DUF3752" evidence="2">
    <location>
        <begin position="166"/>
        <end position="321"/>
    </location>
</feature>
<dbReference type="GeneID" id="63719281"/>
<evidence type="ECO:0000313" key="4">
    <source>
        <dbReference type="Proteomes" id="UP000076580"/>
    </source>
</evidence>
<comment type="caution">
    <text evidence="3">The sequence shown here is derived from an EMBL/GenBank/DDBJ whole genome shotgun (WGS) entry which is preliminary data.</text>
</comment>
<feature type="compositionally biased region" description="Basic and acidic residues" evidence="1">
    <location>
        <begin position="257"/>
        <end position="267"/>
    </location>
</feature>
<protein>
    <recommendedName>
        <fullName evidence="2">DUF3752 domain-containing protein</fullName>
    </recommendedName>
</protein>
<dbReference type="Pfam" id="PF12572">
    <property type="entry name" value="DUF3752"/>
    <property type="match status" value="1"/>
</dbReference>
<dbReference type="PANTHER" id="PTHR46370">
    <property type="entry name" value="GPALPP MOTIFS-CONTAINING PROTEIN 1"/>
    <property type="match status" value="1"/>
</dbReference>
<organism evidence="3 4">
    <name type="scientific">Drechmeria coniospora</name>
    <name type="common">Nematophagous fungus</name>
    <name type="synonym">Meria coniospora</name>
    <dbReference type="NCBI Taxonomy" id="98403"/>
    <lineage>
        <taxon>Eukaryota</taxon>
        <taxon>Fungi</taxon>
        <taxon>Dikarya</taxon>
        <taxon>Ascomycota</taxon>
        <taxon>Pezizomycotina</taxon>
        <taxon>Sordariomycetes</taxon>
        <taxon>Hypocreomycetidae</taxon>
        <taxon>Hypocreales</taxon>
        <taxon>Ophiocordycipitaceae</taxon>
        <taxon>Drechmeria</taxon>
    </lineage>
</organism>
<name>A0A151GC42_DRECN</name>
<feature type="region of interest" description="Disordered" evidence="1">
    <location>
        <begin position="1"/>
        <end position="201"/>
    </location>
</feature>
<dbReference type="Proteomes" id="UP000076580">
    <property type="component" value="Chromosome 03"/>
</dbReference>
<feature type="compositionally biased region" description="Basic and acidic residues" evidence="1">
    <location>
        <begin position="240"/>
        <end position="250"/>
    </location>
</feature>
<feature type="compositionally biased region" description="Pro residues" evidence="1">
    <location>
        <begin position="62"/>
        <end position="77"/>
    </location>
</feature>
<feature type="compositionally biased region" description="Polar residues" evidence="1">
    <location>
        <begin position="104"/>
        <end position="117"/>
    </location>
</feature>
<dbReference type="PANTHER" id="PTHR46370:SF1">
    <property type="entry name" value="GPALPP MOTIFS-CONTAINING PROTEIN 1"/>
    <property type="match status" value="1"/>
</dbReference>
<feature type="compositionally biased region" description="Basic and acidic residues" evidence="1">
    <location>
        <begin position="284"/>
        <end position="295"/>
    </location>
</feature>
<dbReference type="InterPro" id="IPR022226">
    <property type="entry name" value="DUF3752"/>
</dbReference>
<reference evidence="3 4" key="1">
    <citation type="journal article" date="2016" name="Sci. Rep.">
        <title>Insights into Adaptations to a Near-Obligate Nematode Endoparasitic Lifestyle from the Finished Genome of Drechmeria coniospora.</title>
        <authorList>
            <person name="Zhang L."/>
            <person name="Zhou Z."/>
            <person name="Guo Q."/>
            <person name="Fokkens L."/>
            <person name="Miskei M."/>
            <person name="Pocsi I."/>
            <person name="Zhang W."/>
            <person name="Chen M."/>
            <person name="Wang L."/>
            <person name="Sun Y."/>
            <person name="Donzelli B.G."/>
            <person name="Gibson D.M."/>
            <person name="Nelson D.R."/>
            <person name="Luo J.G."/>
            <person name="Rep M."/>
            <person name="Liu H."/>
            <person name="Yang S."/>
            <person name="Wang J."/>
            <person name="Krasnoff S.B."/>
            <person name="Xu Y."/>
            <person name="Molnar I."/>
            <person name="Lin M."/>
        </authorList>
    </citation>
    <scope>NUCLEOTIDE SEQUENCE [LARGE SCALE GENOMIC DNA]</scope>
    <source>
        <strain evidence="3 4">ARSEF 6962</strain>
    </source>
</reference>
<evidence type="ECO:0000313" key="3">
    <source>
        <dbReference type="EMBL" id="KYK54678.1"/>
    </source>
</evidence>
<dbReference type="InterPro" id="IPR046331">
    <property type="entry name" value="GPAM1-like"/>
</dbReference>
<dbReference type="InParanoid" id="A0A151GC42"/>
<feature type="compositionally biased region" description="Acidic residues" evidence="1">
    <location>
        <begin position="40"/>
        <end position="55"/>
    </location>
</feature>
<feature type="compositionally biased region" description="Pro residues" evidence="1">
    <location>
        <begin position="1"/>
        <end position="11"/>
    </location>
</feature>
<proteinExistence type="predicted"/>
<sequence>MPSIGPQPPAPLNKRKRTPEAGGDGDVDISSKHARREPNADEIDLGDSADEDDDIGPSAAPALPPTMPPTTTTPPSQPSTSAAGPLLPPSAVPREAETEAGTDAGSSMLSGPQQGSTERQDTSSDSDSDDYGPSLPSATTKRAAPIGPSPAPSEAATQRDSWMLAPPSAASGYAERDPTRMRNRKFASKPAAPGASAVSSIWTETAEEKLRRLQDSVLGRTGGIGGESDAPDTGGHQQRSKADEERDRRIAASVEASRGESMYDAHAKRQRSQGVAKDEEEDDPSKRAFDREKDMALGGKIGTAQRRELVAKSANFGGRFQKGSYL</sequence>
<evidence type="ECO:0000259" key="2">
    <source>
        <dbReference type="Pfam" id="PF12572"/>
    </source>
</evidence>
<feature type="region of interest" description="Disordered" evidence="1">
    <location>
        <begin position="213"/>
        <end position="295"/>
    </location>
</feature>
<gene>
    <name evidence="3" type="ORF">DCS_06638</name>
</gene>
<keyword evidence="4" id="KW-1185">Reference proteome</keyword>
<dbReference type="RefSeq" id="XP_040654030.1">
    <property type="nucleotide sequence ID" value="XM_040803926.1"/>
</dbReference>
<dbReference type="AlphaFoldDB" id="A0A151GC42"/>
<accession>A0A151GC42</accession>